<keyword evidence="2" id="KW-1133">Transmembrane helix</keyword>
<reference evidence="3 4" key="1">
    <citation type="submission" date="2017-03" db="EMBL/GenBank/DDBJ databases">
        <title>Genome Survey of Euroglyphus maynei.</title>
        <authorList>
            <person name="Arlian L.G."/>
            <person name="Morgan M.S."/>
            <person name="Rider S.D."/>
        </authorList>
    </citation>
    <scope>NUCLEOTIDE SEQUENCE [LARGE SCALE GENOMIC DNA]</scope>
    <source>
        <strain evidence="3">Arlian Lab</strain>
        <tissue evidence="3">Whole body</tissue>
    </source>
</reference>
<evidence type="ECO:0000313" key="4">
    <source>
        <dbReference type="Proteomes" id="UP000194236"/>
    </source>
</evidence>
<organism evidence="3 4">
    <name type="scientific">Euroglyphus maynei</name>
    <name type="common">Mayne's house dust mite</name>
    <dbReference type="NCBI Taxonomy" id="6958"/>
    <lineage>
        <taxon>Eukaryota</taxon>
        <taxon>Metazoa</taxon>
        <taxon>Ecdysozoa</taxon>
        <taxon>Arthropoda</taxon>
        <taxon>Chelicerata</taxon>
        <taxon>Arachnida</taxon>
        <taxon>Acari</taxon>
        <taxon>Acariformes</taxon>
        <taxon>Sarcoptiformes</taxon>
        <taxon>Astigmata</taxon>
        <taxon>Psoroptidia</taxon>
        <taxon>Analgoidea</taxon>
        <taxon>Pyroglyphidae</taxon>
        <taxon>Pyroglyphinae</taxon>
        <taxon>Euroglyphus</taxon>
    </lineage>
</organism>
<keyword evidence="2" id="KW-0812">Transmembrane</keyword>
<keyword evidence="4" id="KW-1185">Reference proteome</keyword>
<proteinExistence type="predicted"/>
<evidence type="ECO:0000313" key="3">
    <source>
        <dbReference type="EMBL" id="OTF76648.1"/>
    </source>
</evidence>
<protein>
    <submittedName>
        <fullName evidence="3">Uncharacterized protein</fullName>
    </submittedName>
</protein>
<dbReference type="AlphaFoldDB" id="A0A1Y3B9Q3"/>
<dbReference type="Proteomes" id="UP000194236">
    <property type="component" value="Unassembled WGS sequence"/>
</dbReference>
<sequence>MVDYDSGSYSSINVNSNNNNLTSFQYPIILNNAGIPITPSINDRNNHFILPPPPPQSPNQHQQQTSLLSGSSTHLHNNNNNHNHHLNNNPNINHYHGVDIDTATIVSIASSCIILISGCIAVVCLIMYMKKTDMLYRSRTCAKCGAHVAHTTISIPGITGNVPTSNNNLNETIDGLPSGTPISIRSENAVRSIERAEHVAKVINYQMITKSQPNLAKEIDSIE</sequence>
<name>A0A1Y3B9Q3_EURMA</name>
<evidence type="ECO:0000256" key="2">
    <source>
        <dbReference type="SAM" id="Phobius"/>
    </source>
</evidence>
<feature type="region of interest" description="Disordered" evidence="1">
    <location>
        <begin position="44"/>
        <end position="89"/>
    </location>
</feature>
<evidence type="ECO:0000256" key="1">
    <source>
        <dbReference type="SAM" id="MobiDB-lite"/>
    </source>
</evidence>
<dbReference type="OrthoDB" id="6515228at2759"/>
<accession>A0A1Y3B9Q3</accession>
<feature type="transmembrane region" description="Helical" evidence="2">
    <location>
        <begin position="105"/>
        <end position="129"/>
    </location>
</feature>
<feature type="compositionally biased region" description="Low complexity" evidence="1">
    <location>
        <begin position="58"/>
        <end position="89"/>
    </location>
</feature>
<dbReference type="EMBL" id="MUJZ01036441">
    <property type="protein sequence ID" value="OTF76648.1"/>
    <property type="molecule type" value="Genomic_DNA"/>
</dbReference>
<keyword evidence="2" id="KW-0472">Membrane</keyword>
<gene>
    <name evidence="3" type="ORF">BLA29_008771</name>
</gene>
<comment type="caution">
    <text evidence="3">The sequence shown here is derived from an EMBL/GenBank/DDBJ whole genome shotgun (WGS) entry which is preliminary data.</text>
</comment>